<evidence type="ECO:0000256" key="1">
    <source>
        <dbReference type="ARBA" id="ARBA00010641"/>
    </source>
</evidence>
<dbReference type="InterPro" id="IPR013249">
    <property type="entry name" value="RNA_pol_sigma70_r4_t2"/>
</dbReference>
<feature type="domain" description="RNA polymerase sigma-70 region 2" evidence="6">
    <location>
        <begin position="23"/>
        <end position="86"/>
    </location>
</feature>
<dbReference type="InterPro" id="IPR013324">
    <property type="entry name" value="RNA_pol_sigma_r3/r4-like"/>
</dbReference>
<evidence type="ECO:0000313" key="9">
    <source>
        <dbReference type="Proteomes" id="UP000183190"/>
    </source>
</evidence>
<dbReference type="InterPro" id="IPR039425">
    <property type="entry name" value="RNA_pol_sigma-70-like"/>
</dbReference>
<dbReference type="SUPFAM" id="SSF88946">
    <property type="entry name" value="Sigma2 domain of RNA polymerase sigma factors"/>
    <property type="match status" value="1"/>
</dbReference>
<dbReference type="EMBL" id="FNWV01000005">
    <property type="protein sequence ID" value="SEH62469.1"/>
    <property type="molecule type" value="Genomic_DNA"/>
</dbReference>
<dbReference type="PANTHER" id="PTHR43133:SF8">
    <property type="entry name" value="RNA POLYMERASE SIGMA FACTOR HI_1459-RELATED"/>
    <property type="match status" value="1"/>
</dbReference>
<comment type="similarity">
    <text evidence="1">Belongs to the sigma-70 factor family. ECF subfamily.</text>
</comment>
<feature type="domain" description="RNA polymerase sigma factor 70 region 4 type 2" evidence="7">
    <location>
        <begin position="133"/>
        <end position="172"/>
    </location>
</feature>
<keyword evidence="5" id="KW-0804">Transcription</keyword>
<organism evidence="8 9">
    <name type="scientific">Ruminococcus flavefaciens</name>
    <dbReference type="NCBI Taxonomy" id="1265"/>
    <lineage>
        <taxon>Bacteria</taxon>
        <taxon>Bacillati</taxon>
        <taxon>Bacillota</taxon>
        <taxon>Clostridia</taxon>
        <taxon>Eubacteriales</taxon>
        <taxon>Oscillospiraceae</taxon>
        <taxon>Ruminococcus</taxon>
    </lineage>
</organism>
<dbReference type="Pfam" id="PF08281">
    <property type="entry name" value="Sigma70_r4_2"/>
    <property type="match status" value="1"/>
</dbReference>
<dbReference type="Gene3D" id="1.10.1740.10">
    <property type="match status" value="1"/>
</dbReference>
<evidence type="ECO:0000256" key="4">
    <source>
        <dbReference type="ARBA" id="ARBA00023125"/>
    </source>
</evidence>
<dbReference type="Gene3D" id="1.10.10.10">
    <property type="entry name" value="Winged helix-like DNA-binding domain superfamily/Winged helix DNA-binding domain"/>
    <property type="match status" value="1"/>
</dbReference>
<dbReference type="GO" id="GO:0006352">
    <property type="term" value="P:DNA-templated transcription initiation"/>
    <property type="evidence" value="ECO:0007669"/>
    <property type="project" value="InterPro"/>
</dbReference>
<accession>A0A1H6JT27</accession>
<keyword evidence="3" id="KW-0731">Sigma factor</keyword>
<keyword evidence="2" id="KW-0805">Transcription regulation</keyword>
<sequence>MDDNSIIELFRKRDETAIEELQRKYHKLCFYIAGNILSHRQDIEECVNSAYYEVWSNIPPDEPNDLKTYLCHTVKNKALDKLKYNSAEKRNSKFAVSLEELSECIPDYREDIGEEKALAEAISRFIRTQDELHRKIFVRRYWYGDSLAKIAEYYDIKERTAATYLFRMRKKLKAYLKKEGYDHE</sequence>
<dbReference type="Pfam" id="PF04542">
    <property type="entry name" value="Sigma70_r2"/>
    <property type="match status" value="1"/>
</dbReference>
<dbReference type="SUPFAM" id="SSF88659">
    <property type="entry name" value="Sigma3 and sigma4 domains of RNA polymerase sigma factors"/>
    <property type="match status" value="1"/>
</dbReference>
<evidence type="ECO:0000259" key="7">
    <source>
        <dbReference type="Pfam" id="PF08281"/>
    </source>
</evidence>
<evidence type="ECO:0000256" key="3">
    <source>
        <dbReference type="ARBA" id="ARBA00023082"/>
    </source>
</evidence>
<dbReference type="Proteomes" id="UP000183190">
    <property type="component" value="Unassembled WGS sequence"/>
</dbReference>
<protein>
    <submittedName>
        <fullName evidence="8">RNA polymerase sigma-70 factor, ECF subfamily</fullName>
    </submittedName>
</protein>
<dbReference type="AlphaFoldDB" id="A0A1H6JT27"/>
<evidence type="ECO:0000256" key="2">
    <source>
        <dbReference type="ARBA" id="ARBA00023015"/>
    </source>
</evidence>
<dbReference type="NCBIfam" id="TIGR02937">
    <property type="entry name" value="sigma70-ECF"/>
    <property type="match status" value="1"/>
</dbReference>
<dbReference type="InterPro" id="IPR013325">
    <property type="entry name" value="RNA_pol_sigma_r2"/>
</dbReference>
<evidence type="ECO:0000313" key="8">
    <source>
        <dbReference type="EMBL" id="SEH62469.1"/>
    </source>
</evidence>
<dbReference type="InterPro" id="IPR036388">
    <property type="entry name" value="WH-like_DNA-bd_sf"/>
</dbReference>
<dbReference type="OrthoDB" id="9808901at2"/>
<dbReference type="InterPro" id="IPR014284">
    <property type="entry name" value="RNA_pol_sigma-70_dom"/>
</dbReference>
<evidence type="ECO:0000259" key="6">
    <source>
        <dbReference type="Pfam" id="PF04542"/>
    </source>
</evidence>
<dbReference type="PANTHER" id="PTHR43133">
    <property type="entry name" value="RNA POLYMERASE ECF-TYPE SIGMA FACTO"/>
    <property type="match status" value="1"/>
</dbReference>
<dbReference type="GO" id="GO:0003677">
    <property type="term" value="F:DNA binding"/>
    <property type="evidence" value="ECO:0007669"/>
    <property type="project" value="UniProtKB-KW"/>
</dbReference>
<proteinExistence type="inferred from homology"/>
<dbReference type="InterPro" id="IPR007627">
    <property type="entry name" value="RNA_pol_sigma70_r2"/>
</dbReference>
<gene>
    <name evidence="8" type="ORF">SAMN02910265_01831</name>
</gene>
<evidence type="ECO:0000256" key="5">
    <source>
        <dbReference type="ARBA" id="ARBA00023163"/>
    </source>
</evidence>
<dbReference type="GO" id="GO:0016987">
    <property type="term" value="F:sigma factor activity"/>
    <property type="evidence" value="ECO:0007669"/>
    <property type="project" value="UniProtKB-KW"/>
</dbReference>
<dbReference type="RefSeq" id="WP_074716640.1">
    <property type="nucleotide sequence ID" value="NZ_FNWV01000005.1"/>
</dbReference>
<keyword evidence="4" id="KW-0238">DNA-binding</keyword>
<name>A0A1H6JT27_RUMFL</name>
<reference evidence="8 9" key="1">
    <citation type="submission" date="2016-10" db="EMBL/GenBank/DDBJ databases">
        <authorList>
            <person name="de Groot N.N."/>
        </authorList>
    </citation>
    <scope>NUCLEOTIDE SEQUENCE [LARGE SCALE GENOMIC DNA]</scope>
    <source>
        <strain evidence="8 9">YAD2003</strain>
    </source>
</reference>